<dbReference type="RefSeq" id="WP_017513552.1">
    <property type="nucleotide sequence ID" value="NZ_CP037900.1"/>
</dbReference>
<evidence type="ECO:0000256" key="5">
    <source>
        <dbReference type="ARBA" id="ARBA00022840"/>
    </source>
</evidence>
<dbReference type="SUPFAM" id="SSF142764">
    <property type="entry name" value="YgbK-like"/>
    <property type="match status" value="1"/>
</dbReference>
<dbReference type="GO" id="GO:0016301">
    <property type="term" value="F:kinase activity"/>
    <property type="evidence" value="ECO:0007669"/>
    <property type="project" value="UniProtKB-KW"/>
</dbReference>
<evidence type="ECO:0000313" key="9">
    <source>
        <dbReference type="EMBL" id="QBP10714.1"/>
    </source>
</evidence>
<evidence type="ECO:0000256" key="4">
    <source>
        <dbReference type="ARBA" id="ARBA00022777"/>
    </source>
</evidence>
<accession>A0A482IUL4</accession>
<evidence type="ECO:0000256" key="1">
    <source>
        <dbReference type="ARBA" id="ARBA00005715"/>
    </source>
</evidence>
<evidence type="ECO:0000256" key="6">
    <source>
        <dbReference type="ARBA" id="ARBA00023277"/>
    </source>
</evidence>
<dbReference type="InterPro" id="IPR042213">
    <property type="entry name" value="NBD_C_sf"/>
</dbReference>
<dbReference type="InterPro" id="IPR010737">
    <property type="entry name" value="4-carb_acid_sugar_kinase_N"/>
</dbReference>
<comment type="similarity">
    <text evidence="1">Belongs to the four-carbon acid sugar kinase family.</text>
</comment>
<dbReference type="OrthoDB" id="191465at2"/>
<dbReference type="Pfam" id="PF17042">
    <property type="entry name" value="NBD_C"/>
    <property type="match status" value="1"/>
</dbReference>
<dbReference type="InterPro" id="IPR031475">
    <property type="entry name" value="NBD_C"/>
</dbReference>
<feature type="domain" description="Four-carbon acid sugar kinase N-terminal" evidence="7">
    <location>
        <begin position="4"/>
        <end position="222"/>
    </location>
</feature>
<gene>
    <name evidence="9" type="ORF">DDF84_013605</name>
</gene>
<dbReference type="EMBL" id="CP037900">
    <property type="protein sequence ID" value="QBP10714.1"/>
    <property type="molecule type" value="Genomic_DNA"/>
</dbReference>
<dbReference type="AlphaFoldDB" id="A0A482IUL4"/>
<keyword evidence="5" id="KW-0067">ATP-binding</keyword>
<evidence type="ECO:0000256" key="3">
    <source>
        <dbReference type="ARBA" id="ARBA00022741"/>
    </source>
</evidence>
<dbReference type="Gene3D" id="3.40.980.20">
    <property type="entry name" value="Four-carbon acid sugar kinase, nucleotide binding domain"/>
    <property type="match status" value="1"/>
</dbReference>
<evidence type="ECO:0000259" key="8">
    <source>
        <dbReference type="Pfam" id="PF17042"/>
    </source>
</evidence>
<sequence>MTWLIIADDLSGAADCAIGFAAHGARAVVTLDVADSVGIADAEIVAADVDSRRMTPEDATTSNIDAWHRGDGRHRRLYKKIDSTLRGNWATETVALQPLAGLAIIAPAFPATGRTTRGGRMFVNGQPLEDTDIWRLEGLSGHADMVALLTARGLATALMPLDVVRAGAPAVLAELRARQADGIAAVVCDAETEQDLVTLAYASNQLDTPAYWVGSGGLARALSTVAQVTRAATTSPVTYHQGPVLTMVGSMSGISGKQAAYLCERARMEALVVAPQTLRDGPGHPAWTTTLQSITTSLSAGRDLLLSIGRDDAFDPAEGPRLSTALAQLVLPSFEHVGGLIATGGETARAMLGAAGIAALALRHEVEPGVPLSDTIESLPGAPARRVATKAGAFGTEAALWLAWQAMRQN</sequence>
<keyword evidence="6" id="KW-0119">Carbohydrate metabolism</keyword>
<keyword evidence="2" id="KW-0808">Transferase</keyword>
<name>A0A482IUL4_9BURK</name>
<organism evidence="9 10">
    <name type="scientific">Cupriavidus metallidurans</name>
    <dbReference type="NCBI Taxonomy" id="119219"/>
    <lineage>
        <taxon>Bacteria</taxon>
        <taxon>Pseudomonadati</taxon>
        <taxon>Pseudomonadota</taxon>
        <taxon>Betaproteobacteria</taxon>
        <taxon>Burkholderiales</taxon>
        <taxon>Burkholderiaceae</taxon>
        <taxon>Cupriavidus</taxon>
    </lineage>
</organism>
<dbReference type="GO" id="GO:0005524">
    <property type="term" value="F:ATP binding"/>
    <property type="evidence" value="ECO:0007669"/>
    <property type="project" value="UniProtKB-KW"/>
</dbReference>
<dbReference type="Gene3D" id="3.40.50.10840">
    <property type="entry name" value="Putative sugar-binding, N-terminal domain"/>
    <property type="match status" value="1"/>
</dbReference>
<keyword evidence="4 9" id="KW-0418">Kinase</keyword>
<evidence type="ECO:0000259" key="7">
    <source>
        <dbReference type="Pfam" id="PF07005"/>
    </source>
</evidence>
<evidence type="ECO:0000313" key="10">
    <source>
        <dbReference type="Proteomes" id="UP000253772"/>
    </source>
</evidence>
<reference evidence="9 10" key="1">
    <citation type="submission" date="2019-03" db="EMBL/GenBank/DDBJ databases">
        <title>Comparative insights into the high quality Complete genome sequence of highly metal resistant Cupriavidus metallidurans strain BS1 isolated from a gold-copper mine.</title>
        <authorList>
            <person name="Mazhar H.S."/>
            <person name="Rensing C."/>
        </authorList>
    </citation>
    <scope>NUCLEOTIDE SEQUENCE [LARGE SCALE GENOMIC DNA]</scope>
    <source>
        <strain evidence="9 10">BS1</strain>
    </source>
</reference>
<dbReference type="Proteomes" id="UP000253772">
    <property type="component" value="Chromosome c1"/>
</dbReference>
<keyword evidence="3" id="KW-0547">Nucleotide-binding</keyword>
<feature type="domain" description="Four-carbon acid sugar kinase nucleotide binding" evidence="8">
    <location>
        <begin position="245"/>
        <end position="400"/>
    </location>
</feature>
<dbReference type="Pfam" id="PF07005">
    <property type="entry name" value="SBD_N"/>
    <property type="match status" value="1"/>
</dbReference>
<dbReference type="InterPro" id="IPR037051">
    <property type="entry name" value="4-carb_acid_sugar_kinase_N_sf"/>
</dbReference>
<proteinExistence type="inferred from homology"/>
<evidence type="ECO:0000256" key="2">
    <source>
        <dbReference type="ARBA" id="ARBA00022679"/>
    </source>
</evidence>
<protein>
    <submittedName>
        <fullName evidence="9">Four-carbon acid sugar kinase family protein</fullName>
    </submittedName>
</protein>